<evidence type="ECO:0000313" key="2">
    <source>
        <dbReference type="EMBL" id="KAK3287419.1"/>
    </source>
</evidence>
<dbReference type="Proteomes" id="UP001190700">
    <property type="component" value="Unassembled WGS sequence"/>
</dbReference>
<gene>
    <name evidence="2" type="ORF">CYMTET_5068</name>
</gene>
<dbReference type="EMBL" id="LGRX02000860">
    <property type="protein sequence ID" value="KAK3287419.1"/>
    <property type="molecule type" value="Genomic_DNA"/>
</dbReference>
<organism evidence="2 3">
    <name type="scientific">Cymbomonas tetramitiformis</name>
    <dbReference type="NCBI Taxonomy" id="36881"/>
    <lineage>
        <taxon>Eukaryota</taxon>
        <taxon>Viridiplantae</taxon>
        <taxon>Chlorophyta</taxon>
        <taxon>Pyramimonadophyceae</taxon>
        <taxon>Pyramimonadales</taxon>
        <taxon>Pyramimonadaceae</taxon>
        <taxon>Cymbomonas</taxon>
    </lineage>
</organism>
<reference evidence="2 3" key="1">
    <citation type="journal article" date="2015" name="Genome Biol. Evol.">
        <title>Comparative Genomics of a Bacterivorous Green Alga Reveals Evolutionary Causalities and Consequences of Phago-Mixotrophic Mode of Nutrition.</title>
        <authorList>
            <person name="Burns J.A."/>
            <person name="Paasch A."/>
            <person name="Narechania A."/>
            <person name="Kim E."/>
        </authorList>
    </citation>
    <scope>NUCLEOTIDE SEQUENCE [LARGE SCALE GENOMIC DNA]</scope>
    <source>
        <strain evidence="2 3">PLY_AMNH</strain>
    </source>
</reference>
<comment type="caution">
    <text evidence="2">The sequence shown here is derived from an EMBL/GenBank/DDBJ whole genome shotgun (WGS) entry which is preliminary data.</text>
</comment>
<keyword evidence="3" id="KW-1185">Reference proteome</keyword>
<feature type="compositionally biased region" description="Acidic residues" evidence="1">
    <location>
        <begin position="584"/>
        <end position="600"/>
    </location>
</feature>
<feature type="region of interest" description="Disordered" evidence="1">
    <location>
        <begin position="561"/>
        <end position="627"/>
    </location>
</feature>
<evidence type="ECO:0000313" key="3">
    <source>
        <dbReference type="Proteomes" id="UP001190700"/>
    </source>
</evidence>
<name>A0AAE0LJU1_9CHLO</name>
<feature type="compositionally biased region" description="Low complexity" evidence="1">
    <location>
        <begin position="601"/>
        <end position="610"/>
    </location>
</feature>
<evidence type="ECO:0000256" key="1">
    <source>
        <dbReference type="SAM" id="MobiDB-lite"/>
    </source>
</evidence>
<dbReference type="AlphaFoldDB" id="A0AAE0LJU1"/>
<sequence>MEREQTDSAAVRTTPTKRRVAQPNTWARIRKRYCRLGVGSLTERPLHPALRNHNFTALVIRKRDGEAKEFGCPYFAEGEEFFKVKQAEYCERAPLNAAAFMLPPDADRLTDFHVCWPFFRNTFGLGRRGKLVRKVLANYSLVIPSPPPLNPGAAKMKAKGLETLWNIKEHLKSFPRESSHYSNNMAHGIARYFLAPDLYPAKLWQLYCKEHSVNFAAQAESFGWWRTLDSKSKKPTNVLEFEEAGGVLIKPDVSYDWYLRRIKTFDLRFGQVKVDTCDTCDSFKHQCAKAPSGSEEEKRVHSEWNAYRQRADKSYDSRCLDANVTLRYYAVPLANDEKPAHNSLKKTETQTQDFGGNLRTPRVTVGEAYYLRHLPTFCYSMYSHARQCTVLYFWNEKIAEKGANNCISVEHYQHEHYQSGAMHLVKWYDGTASQCNNGTMLRYNLEITDPDSKMFMYERMDVKVPPTGHTYLINDTWFGALYVKTTRPDQNGKKVNISEFHWFNFGIAEVLGPDGKILLKGDGTPELATHPGEVWMRRELDDKEPWTIVDLRKRAPRNRAEWGKGVRTQDLPPLPNGDVAEASAAEEEPQEDDSEIDLSEDQISSSGDDSSSSEEEPLANKLKRIPE</sequence>
<accession>A0AAE0LJU1</accession>
<protein>
    <submittedName>
        <fullName evidence="2">Uncharacterized protein</fullName>
    </submittedName>
</protein>
<proteinExistence type="predicted"/>
<feature type="region of interest" description="Disordered" evidence="1">
    <location>
        <begin position="1"/>
        <end position="20"/>
    </location>
</feature>